<evidence type="ECO:0000256" key="5">
    <source>
        <dbReference type="ARBA" id="ARBA00023033"/>
    </source>
</evidence>
<accession>A0A5N5WHN0</accession>
<dbReference type="AlphaFoldDB" id="A0A5N5WHN0"/>
<sequence length="157" mass="16738">MVVDSFVQAAGMVSSLCVSGIIFTFSLGGVSTAQLAATTSPVLSAKLWLNVYKRCHTIGTPMVVFSAACFGWLKYKTNNNVYLAAATSCLSIVPYTIVLLSGPEKILFATASQIQKPTSASACEDARQALHRWGAVNMLRAMFPLVGGILVLGYHML</sequence>
<evidence type="ECO:0000256" key="1">
    <source>
        <dbReference type="ARBA" id="ARBA00004141"/>
    </source>
</evidence>
<evidence type="ECO:0008006" key="11">
    <source>
        <dbReference type="Google" id="ProtNLM"/>
    </source>
</evidence>
<dbReference type="OrthoDB" id="5954308at2759"/>
<dbReference type="Proteomes" id="UP000326565">
    <property type="component" value="Unassembled WGS sequence"/>
</dbReference>
<evidence type="ECO:0000256" key="2">
    <source>
        <dbReference type="ARBA" id="ARBA00022692"/>
    </source>
</evidence>
<evidence type="ECO:0000256" key="7">
    <source>
        <dbReference type="ARBA" id="ARBA00034313"/>
    </source>
</evidence>
<evidence type="ECO:0000256" key="6">
    <source>
        <dbReference type="ARBA" id="ARBA00023136"/>
    </source>
</evidence>
<comment type="subcellular location">
    <subcellularLocation>
        <location evidence="1">Membrane</location>
        <topology evidence="1">Multi-pass membrane protein</topology>
    </subcellularLocation>
</comment>
<dbReference type="PANTHER" id="PTHR35042">
    <property type="entry name" value="ANTHRONE OXYGENASE ENCC"/>
    <property type="match status" value="1"/>
</dbReference>
<name>A0A5N5WHN0_9EURO</name>
<feature type="transmembrane region" description="Helical" evidence="8">
    <location>
        <begin position="81"/>
        <end position="100"/>
    </location>
</feature>
<comment type="similarity">
    <text evidence="7">Belongs to the anthrone oxygenase family.</text>
</comment>
<dbReference type="Pfam" id="PF08592">
    <property type="entry name" value="Anthrone_oxy"/>
    <property type="match status" value="1"/>
</dbReference>
<dbReference type="PANTHER" id="PTHR35042:SF3">
    <property type="entry name" value="ANTHRONE OXYGENASE-RELATED"/>
    <property type="match status" value="1"/>
</dbReference>
<evidence type="ECO:0000256" key="4">
    <source>
        <dbReference type="ARBA" id="ARBA00023002"/>
    </source>
</evidence>
<dbReference type="GO" id="GO:0016020">
    <property type="term" value="C:membrane"/>
    <property type="evidence" value="ECO:0007669"/>
    <property type="project" value="UniProtKB-SubCell"/>
</dbReference>
<feature type="transmembrane region" description="Helical" evidence="8">
    <location>
        <begin position="12"/>
        <end position="37"/>
    </location>
</feature>
<keyword evidence="5" id="KW-0503">Monooxygenase</keyword>
<evidence type="ECO:0000256" key="8">
    <source>
        <dbReference type="SAM" id="Phobius"/>
    </source>
</evidence>
<keyword evidence="4" id="KW-0560">Oxidoreductase</keyword>
<gene>
    <name evidence="9" type="ORF">BDV29DRAFT_196037</name>
</gene>
<evidence type="ECO:0000313" key="10">
    <source>
        <dbReference type="Proteomes" id="UP000326565"/>
    </source>
</evidence>
<dbReference type="InterPro" id="IPR013901">
    <property type="entry name" value="Anthrone_oxy"/>
</dbReference>
<feature type="transmembrane region" description="Helical" evidence="8">
    <location>
        <begin position="58"/>
        <end position="75"/>
    </location>
</feature>
<keyword evidence="6 8" id="KW-0472">Membrane</keyword>
<dbReference type="EMBL" id="ML732427">
    <property type="protein sequence ID" value="KAB8067968.1"/>
    <property type="molecule type" value="Genomic_DNA"/>
</dbReference>
<proteinExistence type="inferred from homology"/>
<keyword evidence="2 8" id="KW-0812">Transmembrane</keyword>
<keyword evidence="3 8" id="KW-1133">Transmembrane helix</keyword>
<evidence type="ECO:0000313" key="9">
    <source>
        <dbReference type="EMBL" id="KAB8067968.1"/>
    </source>
</evidence>
<organism evidence="9 10">
    <name type="scientific">Aspergillus leporis</name>
    <dbReference type="NCBI Taxonomy" id="41062"/>
    <lineage>
        <taxon>Eukaryota</taxon>
        <taxon>Fungi</taxon>
        <taxon>Dikarya</taxon>
        <taxon>Ascomycota</taxon>
        <taxon>Pezizomycotina</taxon>
        <taxon>Eurotiomycetes</taxon>
        <taxon>Eurotiomycetidae</taxon>
        <taxon>Eurotiales</taxon>
        <taxon>Aspergillaceae</taxon>
        <taxon>Aspergillus</taxon>
        <taxon>Aspergillus subgen. Circumdati</taxon>
    </lineage>
</organism>
<evidence type="ECO:0000256" key="3">
    <source>
        <dbReference type="ARBA" id="ARBA00022989"/>
    </source>
</evidence>
<reference evidence="9 10" key="1">
    <citation type="submission" date="2019-04" db="EMBL/GenBank/DDBJ databases">
        <title>Friends and foes A comparative genomics study of 23 Aspergillus species from section Flavi.</title>
        <authorList>
            <consortium name="DOE Joint Genome Institute"/>
            <person name="Kjaerbolling I."/>
            <person name="Vesth T."/>
            <person name="Frisvad J.C."/>
            <person name="Nybo J.L."/>
            <person name="Theobald S."/>
            <person name="Kildgaard S."/>
            <person name="Isbrandt T."/>
            <person name="Kuo A."/>
            <person name="Sato A."/>
            <person name="Lyhne E.K."/>
            <person name="Kogle M.E."/>
            <person name="Wiebenga A."/>
            <person name="Kun R.S."/>
            <person name="Lubbers R.J."/>
            <person name="Makela M.R."/>
            <person name="Barry K."/>
            <person name="Chovatia M."/>
            <person name="Clum A."/>
            <person name="Daum C."/>
            <person name="Haridas S."/>
            <person name="He G."/>
            <person name="LaButti K."/>
            <person name="Lipzen A."/>
            <person name="Mondo S."/>
            <person name="Riley R."/>
            <person name="Salamov A."/>
            <person name="Simmons B.A."/>
            <person name="Magnuson J.K."/>
            <person name="Henrissat B."/>
            <person name="Mortensen U.H."/>
            <person name="Larsen T.O."/>
            <person name="Devries R.P."/>
            <person name="Grigoriev I.V."/>
            <person name="Machida M."/>
            <person name="Baker S.E."/>
            <person name="Andersen M.R."/>
        </authorList>
    </citation>
    <scope>NUCLEOTIDE SEQUENCE [LARGE SCALE GENOMIC DNA]</scope>
    <source>
        <strain evidence="9 10">CBS 151.66</strain>
    </source>
</reference>
<keyword evidence="10" id="KW-1185">Reference proteome</keyword>
<dbReference type="GO" id="GO:0004497">
    <property type="term" value="F:monooxygenase activity"/>
    <property type="evidence" value="ECO:0007669"/>
    <property type="project" value="UniProtKB-KW"/>
</dbReference>
<feature type="transmembrane region" description="Helical" evidence="8">
    <location>
        <begin position="137"/>
        <end position="156"/>
    </location>
</feature>
<protein>
    <recommendedName>
        <fullName evidence="11">DUF1772-domain-containing protein</fullName>
    </recommendedName>
</protein>